<accession>A0ABD2QEN0</accession>
<dbReference type="Proteomes" id="UP001626550">
    <property type="component" value="Unassembled WGS sequence"/>
</dbReference>
<evidence type="ECO:0000313" key="4">
    <source>
        <dbReference type="Proteomes" id="UP001626550"/>
    </source>
</evidence>
<protein>
    <recommendedName>
        <fullName evidence="2">NACHT domain-containing protein</fullName>
    </recommendedName>
</protein>
<dbReference type="SUPFAM" id="SSF52540">
    <property type="entry name" value="P-loop containing nucleoside triphosphate hydrolases"/>
    <property type="match status" value="1"/>
</dbReference>
<dbReference type="PANTHER" id="PTHR19871:SF14">
    <property type="entry name" value="DUF4062 DOMAIN-CONTAINING PROTEIN"/>
    <property type="match status" value="1"/>
</dbReference>
<name>A0ABD2QEN0_9PLAT</name>
<evidence type="ECO:0000259" key="2">
    <source>
        <dbReference type="Pfam" id="PF05729"/>
    </source>
</evidence>
<feature type="domain" description="NACHT" evidence="2">
    <location>
        <begin position="484"/>
        <end position="638"/>
    </location>
</feature>
<evidence type="ECO:0000313" key="3">
    <source>
        <dbReference type="EMBL" id="KAL3318001.1"/>
    </source>
</evidence>
<dbReference type="PANTHER" id="PTHR19871">
    <property type="entry name" value="BETA TRANSDUCIN-RELATED PROTEIN"/>
    <property type="match status" value="1"/>
</dbReference>
<proteinExistence type="predicted"/>
<dbReference type="InterPro" id="IPR027417">
    <property type="entry name" value="P-loop_NTPase"/>
</dbReference>
<dbReference type="Gene3D" id="3.40.50.300">
    <property type="entry name" value="P-loop containing nucleotide triphosphate hydrolases"/>
    <property type="match status" value="1"/>
</dbReference>
<evidence type="ECO:0000256" key="1">
    <source>
        <dbReference type="SAM" id="MobiDB-lite"/>
    </source>
</evidence>
<organism evidence="3 4">
    <name type="scientific">Cichlidogyrus casuarinus</name>
    <dbReference type="NCBI Taxonomy" id="1844966"/>
    <lineage>
        <taxon>Eukaryota</taxon>
        <taxon>Metazoa</taxon>
        <taxon>Spiralia</taxon>
        <taxon>Lophotrochozoa</taxon>
        <taxon>Platyhelminthes</taxon>
        <taxon>Monogenea</taxon>
        <taxon>Monopisthocotylea</taxon>
        <taxon>Dactylogyridea</taxon>
        <taxon>Ancyrocephalidae</taxon>
        <taxon>Cichlidogyrus</taxon>
    </lineage>
</organism>
<dbReference type="Pfam" id="PF05729">
    <property type="entry name" value="NACHT"/>
    <property type="match status" value="1"/>
</dbReference>
<dbReference type="InterPro" id="IPR052752">
    <property type="entry name" value="NACHT-WD_repeat"/>
</dbReference>
<reference evidence="3 4" key="1">
    <citation type="submission" date="2024-11" db="EMBL/GenBank/DDBJ databases">
        <title>Adaptive evolution of stress response genes in parasites aligns with host niche diversity.</title>
        <authorList>
            <person name="Hahn C."/>
            <person name="Resl P."/>
        </authorList>
    </citation>
    <scope>NUCLEOTIDE SEQUENCE [LARGE SCALE GENOMIC DNA]</scope>
    <source>
        <strain evidence="3">EGGRZ-B1_66</strain>
        <tissue evidence="3">Body</tissue>
    </source>
</reference>
<dbReference type="EMBL" id="JBJKFK010000300">
    <property type="protein sequence ID" value="KAL3318001.1"/>
    <property type="molecule type" value="Genomic_DNA"/>
</dbReference>
<keyword evidence="4" id="KW-1185">Reference proteome</keyword>
<dbReference type="InterPro" id="IPR007111">
    <property type="entry name" value="NACHT_NTPase"/>
</dbReference>
<comment type="caution">
    <text evidence="3">The sequence shown here is derived from an EMBL/GenBank/DDBJ whole genome shotgun (WGS) entry which is preliminary data.</text>
</comment>
<gene>
    <name evidence="3" type="ORF">Ciccas_003337</name>
</gene>
<feature type="region of interest" description="Disordered" evidence="1">
    <location>
        <begin position="198"/>
        <end position="219"/>
    </location>
</feature>
<sequence length="1505" mass="174002">MPKDSASLAEHWNLRLKPTQTDAWREVRKQEPLLHKRLKQLQKSLNMNKRSNRNHEIPLRKRILKNPLVNEDEIIESKELIHWEQRLYLEIDDKRKQELEEEQWKNENRFCYQSRAASSFFSDASRSLNSRCKSNLFMSKDKKECIETDLDDFAAKVTFAVVQHISEGMEQKVKSLKLVSLLLPEELKILQSEAEALREDSQLNSPTPETDYPGSYNMPKQQKRLNEIDARIQIIAEKIAENQAEMGDCNNKLLGEWYQDLYPDLLQYDDYERREIALNTIDREIEKLRQFMYEYLDEIPEAFSSVEILINEMLTRKDTEASRMILMARHHIYDFEGEFDSIELQRPQDLDQKITSIDNKWKSRAEDLLNKLSKVVPHENQIRTVILRTYPSFESNLQSPELCPIDPTLAEHALYLERIHSRISAIMMNKVDSICPAKKEQVIAEQVKHQHFVVKRSEQYLARKSLLEAILSKINNLENLPKFIWIKGLPCMGKTTLVSKLSVEIKKRHPDLSQILRIANLTSESESLAQVFQSIIHQMTGSMSGNHKSFEELTEILRDLCGSMSKPILVIIDGLENFMEAKQNPAFAHRWLENFDHVSNVCLIITSQNSRPKSLAFFEEVQMEPLEKSDAEICFSVWKNKLRVICPLEEDLDSHVGSTLQMLAENNHKCDPLSLRILLYTCVANEGIALVSRKLDMYRSAEKSIATFFARMERELSQKKSQTILGSMAASRHGLTHNELVTLASLSLNYIDRKPPSHTSEDSDENSSIIKSIKNSFNCFPDVDRLKKIDSMVTETDIDFVFKFYLDCCDLVLDKCLEGAKVFHFSNRIALQVAKQRYVVGSRGKLITRMATLVLSSTKFLPMNSKRTNSELAHFASQTDLILYLEKCLFNETWIKECLENSVSLFNLITDIFCQLNQCFQVSGMHDSLESDESTPQYLKMVLDDPYLRTLMLILTSYGSQLQCNSDLLVHVLRLTLRNNLKNIELPKKPSKNRELFEALTERVESESQFKLVECPPLPLCSDAEYMFRFFDNALLNETLICNSSYAALVGFQPLIKALCFDQSGKRYFCSFGQILELRDLQTRKVLWTKRLQEPLSQIRILSQDALLVETEKSKALWVLNWRKESIFVLDNGDLKKTIKNEFAFDKIDQTVISIRQKSMKLRLWTLNPSPKLIFENTTLRSKLREKVLELHHQGNLTIEDEPNGKKIISSKIRDILSKDILISAMEPMVFLLALRETRYLWLVTLNPQADETMTFKLIELPASTSICQMKLTPRRLYIAARMTNENKKISFRDLKTRGCIIFCTRENEFKEITILEGTPEMFQSKLELFTNQTESTLLCCAVRKEIEKASNEMSIWNLESGDFKMVPDSIVEPENFSPLAPLALTVFDLGNMVYSLDDKIRLLNPMKCAKPVPNQVDRKSKLLSGECSIIFEKYFVTLTQDNSELAIWDPDEPQEPIFSYKPALATLKWGEDQYWNKKDLLLLRGTKIVALGNLAYSEIVPTCK</sequence>